<organism evidence="10 11">
    <name type="scientific">Cyphellophora attinorum</name>
    <dbReference type="NCBI Taxonomy" id="1664694"/>
    <lineage>
        <taxon>Eukaryota</taxon>
        <taxon>Fungi</taxon>
        <taxon>Dikarya</taxon>
        <taxon>Ascomycota</taxon>
        <taxon>Pezizomycotina</taxon>
        <taxon>Eurotiomycetes</taxon>
        <taxon>Chaetothyriomycetidae</taxon>
        <taxon>Chaetothyriales</taxon>
        <taxon>Cyphellophoraceae</taxon>
        <taxon>Cyphellophora</taxon>
    </lineage>
</organism>
<feature type="compositionally biased region" description="Low complexity" evidence="8">
    <location>
        <begin position="501"/>
        <end position="518"/>
    </location>
</feature>
<dbReference type="PRINTS" id="PR00755">
    <property type="entry name" value="AFLATOXINBRP"/>
</dbReference>
<name>A0A0N1H3V8_9EURO</name>
<feature type="compositionally biased region" description="Low complexity" evidence="8">
    <location>
        <begin position="1047"/>
        <end position="1071"/>
    </location>
</feature>
<feature type="compositionally biased region" description="Polar residues" evidence="8">
    <location>
        <begin position="1"/>
        <end position="31"/>
    </location>
</feature>
<evidence type="ECO:0000313" key="10">
    <source>
        <dbReference type="EMBL" id="KPI35204.1"/>
    </source>
</evidence>
<accession>A0A0N1H3V8</accession>
<dbReference type="GO" id="GO:0003677">
    <property type="term" value="F:DNA binding"/>
    <property type="evidence" value="ECO:0007669"/>
    <property type="project" value="UniProtKB-KW"/>
</dbReference>
<dbReference type="SMART" id="SM00906">
    <property type="entry name" value="Fungal_trans"/>
    <property type="match status" value="1"/>
</dbReference>
<feature type="compositionally biased region" description="Low complexity" evidence="8">
    <location>
        <begin position="870"/>
        <end position="884"/>
    </location>
</feature>
<evidence type="ECO:0000256" key="3">
    <source>
        <dbReference type="ARBA" id="ARBA00023015"/>
    </source>
</evidence>
<feature type="compositionally biased region" description="Low complexity" evidence="8">
    <location>
        <begin position="42"/>
        <end position="60"/>
    </location>
</feature>
<evidence type="ECO:0000256" key="6">
    <source>
        <dbReference type="ARBA" id="ARBA00023163"/>
    </source>
</evidence>
<feature type="compositionally biased region" description="Basic residues" evidence="8">
    <location>
        <begin position="958"/>
        <end position="968"/>
    </location>
</feature>
<evidence type="ECO:0000256" key="7">
    <source>
        <dbReference type="ARBA" id="ARBA00023242"/>
    </source>
</evidence>
<evidence type="ECO:0000259" key="9">
    <source>
        <dbReference type="PROSITE" id="PS50048"/>
    </source>
</evidence>
<dbReference type="InterPro" id="IPR050815">
    <property type="entry name" value="TF_fung"/>
</dbReference>
<feature type="compositionally biased region" description="Polar residues" evidence="8">
    <location>
        <begin position="97"/>
        <end position="118"/>
    </location>
</feature>
<dbReference type="Pfam" id="PF04082">
    <property type="entry name" value="Fungal_trans"/>
    <property type="match status" value="1"/>
</dbReference>
<evidence type="ECO:0000313" key="11">
    <source>
        <dbReference type="Proteomes" id="UP000038010"/>
    </source>
</evidence>
<dbReference type="AlphaFoldDB" id="A0A0N1H3V8"/>
<proteinExistence type="predicted"/>
<dbReference type="PANTHER" id="PTHR47338:SF27">
    <property type="entry name" value="ZN(II)2CYS6 TRANSCRIPTION FACTOR (EUROFUNG)"/>
    <property type="match status" value="1"/>
</dbReference>
<dbReference type="PROSITE" id="PS50048">
    <property type="entry name" value="ZN2_CY6_FUNGAL_2"/>
    <property type="match status" value="1"/>
</dbReference>
<dbReference type="OrthoDB" id="39175at2759"/>
<keyword evidence="5" id="KW-0238">DNA-binding</keyword>
<dbReference type="RefSeq" id="XP_017995167.1">
    <property type="nucleotide sequence ID" value="XM_018138905.1"/>
</dbReference>
<dbReference type="PANTHER" id="PTHR47338">
    <property type="entry name" value="ZN(II)2CYS6 TRANSCRIPTION FACTOR (EUROFUNG)-RELATED"/>
    <property type="match status" value="1"/>
</dbReference>
<dbReference type="SUPFAM" id="SSF57701">
    <property type="entry name" value="Zn2/Cys6 DNA-binding domain"/>
    <property type="match status" value="1"/>
</dbReference>
<dbReference type="GO" id="GO:0000981">
    <property type="term" value="F:DNA-binding transcription factor activity, RNA polymerase II-specific"/>
    <property type="evidence" value="ECO:0007669"/>
    <property type="project" value="InterPro"/>
</dbReference>
<dbReference type="GO" id="GO:0006351">
    <property type="term" value="P:DNA-templated transcription"/>
    <property type="evidence" value="ECO:0007669"/>
    <property type="project" value="InterPro"/>
</dbReference>
<dbReference type="GeneID" id="28730785"/>
<evidence type="ECO:0000256" key="2">
    <source>
        <dbReference type="ARBA" id="ARBA00022723"/>
    </source>
</evidence>
<dbReference type="CDD" id="cd00067">
    <property type="entry name" value="GAL4"/>
    <property type="match status" value="1"/>
</dbReference>
<keyword evidence="2" id="KW-0479">Metal-binding</keyword>
<dbReference type="SMART" id="SM00066">
    <property type="entry name" value="GAL4"/>
    <property type="match status" value="1"/>
</dbReference>
<feature type="region of interest" description="Disordered" evidence="8">
    <location>
        <begin position="846"/>
        <end position="889"/>
    </location>
</feature>
<dbReference type="GO" id="GO:0008270">
    <property type="term" value="F:zinc ion binding"/>
    <property type="evidence" value="ECO:0007669"/>
    <property type="project" value="InterPro"/>
</dbReference>
<feature type="region of interest" description="Disordered" evidence="8">
    <location>
        <begin position="943"/>
        <end position="1071"/>
    </location>
</feature>
<dbReference type="Proteomes" id="UP000038010">
    <property type="component" value="Unassembled WGS sequence"/>
</dbReference>
<keyword evidence="4" id="KW-0843">Virulence</keyword>
<dbReference type="InterPro" id="IPR001138">
    <property type="entry name" value="Zn2Cys6_DnaBD"/>
</dbReference>
<dbReference type="EMBL" id="LFJN01000043">
    <property type="protein sequence ID" value="KPI35204.1"/>
    <property type="molecule type" value="Genomic_DNA"/>
</dbReference>
<comment type="subcellular location">
    <subcellularLocation>
        <location evidence="1">Nucleus</location>
    </subcellularLocation>
</comment>
<dbReference type="Gene3D" id="4.10.240.10">
    <property type="entry name" value="Zn(2)-C6 fungal-type DNA-binding domain"/>
    <property type="match status" value="1"/>
</dbReference>
<keyword evidence="6" id="KW-0804">Transcription</keyword>
<feature type="domain" description="Zn(2)-C6 fungal-type" evidence="9">
    <location>
        <begin position="188"/>
        <end position="218"/>
    </location>
</feature>
<comment type="caution">
    <text evidence="10">The sequence shown here is derived from an EMBL/GenBank/DDBJ whole genome shotgun (WGS) entry which is preliminary data.</text>
</comment>
<keyword evidence="3" id="KW-0805">Transcription regulation</keyword>
<evidence type="ECO:0000256" key="5">
    <source>
        <dbReference type="ARBA" id="ARBA00023125"/>
    </source>
</evidence>
<feature type="compositionally biased region" description="Basic and acidic residues" evidence="8">
    <location>
        <begin position="146"/>
        <end position="178"/>
    </location>
</feature>
<keyword evidence="7" id="KW-0539">Nucleus</keyword>
<dbReference type="STRING" id="1664694.A0A0N1H3V8"/>
<feature type="region of interest" description="Disordered" evidence="8">
    <location>
        <begin position="1202"/>
        <end position="1243"/>
    </location>
</feature>
<feature type="compositionally biased region" description="Polar residues" evidence="8">
    <location>
        <begin position="846"/>
        <end position="865"/>
    </location>
</feature>
<feature type="region of interest" description="Disordered" evidence="8">
    <location>
        <begin position="473"/>
        <end position="523"/>
    </location>
</feature>
<dbReference type="Pfam" id="PF00172">
    <property type="entry name" value="Zn_clus"/>
    <property type="match status" value="1"/>
</dbReference>
<dbReference type="CDD" id="cd12148">
    <property type="entry name" value="fungal_TF_MHR"/>
    <property type="match status" value="1"/>
</dbReference>
<dbReference type="PROSITE" id="PS00463">
    <property type="entry name" value="ZN2_CY6_FUNGAL_1"/>
    <property type="match status" value="1"/>
</dbReference>
<evidence type="ECO:0000256" key="8">
    <source>
        <dbReference type="SAM" id="MobiDB-lite"/>
    </source>
</evidence>
<dbReference type="GO" id="GO:0005634">
    <property type="term" value="C:nucleus"/>
    <property type="evidence" value="ECO:0007669"/>
    <property type="project" value="UniProtKB-SubCell"/>
</dbReference>
<protein>
    <submittedName>
        <fullName evidence="10">Putative transcriptional regulatory protein</fullName>
    </submittedName>
</protein>
<feature type="compositionally biased region" description="Polar residues" evidence="8">
    <location>
        <begin position="484"/>
        <end position="500"/>
    </location>
</feature>
<dbReference type="VEuPathDB" id="FungiDB:AB675_10153"/>
<keyword evidence="11" id="KW-1185">Reference proteome</keyword>
<feature type="compositionally biased region" description="Polar residues" evidence="8">
    <location>
        <begin position="972"/>
        <end position="1025"/>
    </location>
</feature>
<gene>
    <name evidence="10" type="ORF">AB675_10153</name>
</gene>
<feature type="region of interest" description="Disordered" evidence="8">
    <location>
        <begin position="258"/>
        <end position="291"/>
    </location>
</feature>
<evidence type="ECO:0000256" key="4">
    <source>
        <dbReference type="ARBA" id="ARBA00023026"/>
    </source>
</evidence>
<reference evidence="10 11" key="1">
    <citation type="submission" date="2015-06" db="EMBL/GenBank/DDBJ databases">
        <title>Draft genome of the ant-associated black yeast Phialophora attae CBS 131958.</title>
        <authorList>
            <person name="Moreno L.F."/>
            <person name="Stielow B.J."/>
            <person name="de Hoog S."/>
            <person name="Vicente V.A."/>
            <person name="Weiss V.A."/>
            <person name="de Vries M."/>
            <person name="Cruz L.M."/>
            <person name="Souza E.M."/>
        </authorList>
    </citation>
    <scope>NUCLEOTIDE SEQUENCE [LARGE SCALE GENOMIC DNA]</scope>
    <source>
        <strain evidence="10 11">CBS 131958</strain>
    </source>
</reference>
<dbReference type="InterPro" id="IPR007219">
    <property type="entry name" value="XnlR_reg_dom"/>
</dbReference>
<feature type="region of interest" description="Disordered" evidence="8">
    <location>
        <begin position="1"/>
        <end position="178"/>
    </location>
</feature>
<feature type="compositionally biased region" description="Gly residues" evidence="8">
    <location>
        <begin position="1203"/>
        <end position="1213"/>
    </location>
</feature>
<dbReference type="InterPro" id="IPR036864">
    <property type="entry name" value="Zn2-C6_fun-type_DNA-bd_sf"/>
</dbReference>
<evidence type="ECO:0000256" key="1">
    <source>
        <dbReference type="ARBA" id="ARBA00004123"/>
    </source>
</evidence>
<sequence length="1243" mass="134878">MTSAPPRQSGSFPGDGRQNSFSSGQNLSSLDARNRRIDTLITAQAQATSSPSSYDTSSPDIDFNFPFAGSPHDSINSGIDAPPELRMGQGYHGRGSMSDSLRSQMPQQHRTSLASIDSTVDGDLMTTGAMGGWSSKAQQAVSNPDEAMHDGSDNDNDQQKRRASDEDRPSWSELKTKAGKERKRLPLACIACRRKKIKCSGEKPACRHCIRAHIPCVYKVTTRKAAPRTDYMAMLDKRLKRMEDRVIKVIPKEELPDMSVTGRSSVKPPLPGANASNKKASAPTVDDTKKRSAEEAFTAEMSTWTSSNRPSSAVLDPLTGLRRQREGENKLFIEGSESLPPQHIQEHLAEVFFDCVYGQSYLLLHKASFLRKLKAGTVPPVLILALCAVSARFSTHPQISTEPAFLRGEQWATPARKIIERRHYEPNITILIAMLMLGLHHFGTCEGGLSWSFGGQASRMGYALQLHRELEREPMGREQLAGKSKSNNAAVLPENTQQSKPNDNSNTNTNVPSTTVPPELSFTDREIRRRTMWACYLMDTFNSSGTERPSFLSEEYFQIQLPIKESHFQMEIPGVTENLEGDLPAHYQQRTKSMAGAAVASTNELTAMQAEARSNMGVAAYVVRGVVLWKRIVKYLNLGGKEKDPHPIWDSLSEFAALARQITSLKQSLPADLVYNSANLATHASSRLANQFLLLHIMLAQCSLFLHRFAVPTYPSSRPHHTPLLASGMPKQFLTQSAQTVVDAASHISSLIAVSAGHTLTVPFAGYCAYASATVHVWGIFSRLPSLETSSRDNLKHNYKYLTRMKRYWGMFHYMAESVKDTYRAFADSFARYSSLASTGTSLLRSQSSGTAANATDGTSRSQTPGAGGTHTPSHSTSSTATTHGGPGAKQMFQYGDWFDKYPHGVSEAEWETSHLEYKRETTGGSEAVMSARSELQSVEEFFATLSPPSKAEEQSGRGKKIARRRGKSVAEPSTASGGRKGSMSQPADQNKPQAQSFSGQQRPTIRRQQSDLTLSTALANTSSIKPPPTTDSSHDLSSPPLYRNVPPSSADPYSASSATTNTFSPNQHNFHFPPFPSTTIPHHAVSNLDRQMVFGAYAGIDPGSMSLPEDFGNAGTNWGNMTDPNALNFPFQPGDPNLDGMDPNADPGKGEAWQNSNMGFGHNDGTAMSMSGGYQGIGGGSMGMGSTAFFMPFNMEPPNFGTGSGAGPGELGAGQLDGMDFGISPSGTSSVLGDLGQQGGGI</sequence>